<dbReference type="InterPro" id="IPR013784">
    <property type="entry name" value="Carb-bd-like_fold"/>
</dbReference>
<dbReference type="Gene3D" id="2.60.40.1120">
    <property type="entry name" value="Carboxypeptidase-like, regulatory domain"/>
    <property type="match status" value="1"/>
</dbReference>
<dbReference type="SUPFAM" id="SSF49452">
    <property type="entry name" value="Starch-binding domain-like"/>
    <property type="match status" value="1"/>
</dbReference>
<evidence type="ECO:0000256" key="3">
    <source>
        <dbReference type="ARBA" id="ARBA00022452"/>
    </source>
</evidence>
<evidence type="ECO:0000256" key="5">
    <source>
        <dbReference type="ARBA" id="ARBA00023077"/>
    </source>
</evidence>
<evidence type="ECO:0000256" key="9">
    <source>
        <dbReference type="SAM" id="MobiDB-lite"/>
    </source>
</evidence>
<dbReference type="Proteomes" id="UP000238348">
    <property type="component" value="Chromosome"/>
</dbReference>
<dbReference type="AlphaFoldDB" id="A0A2L0EWW0"/>
<evidence type="ECO:0000313" key="14">
    <source>
        <dbReference type="Proteomes" id="UP000238348"/>
    </source>
</evidence>
<dbReference type="SUPFAM" id="SSF56935">
    <property type="entry name" value="Porins"/>
    <property type="match status" value="1"/>
</dbReference>
<dbReference type="Pfam" id="PF00593">
    <property type="entry name" value="TonB_dep_Rec_b-barrel"/>
    <property type="match status" value="1"/>
</dbReference>
<dbReference type="Gene3D" id="2.40.170.20">
    <property type="entry name" value="TonB-dependent receptor, beta-barrel domain"/>
    <property type="match status" value="1"/>
</dbReference>
<keyword evidence="13" id="KW-0675">Receptor</keyword>
<feature type="region of interest" description="Disordered" evidence="9">
    <location>
        <begin position="1069"/>
        <end position="1089"/>
    </location>
</feature>
<dbReference type="PANTHER" id="PTHR30069">
    <property type="entry name" value="TONB-DEPENDENT OUTER MEMBRANE RECEPTOR"/>
    <property type="match status" value="1"/>
</dbReference>
<dbReference type="GO" id="GO:0030246">
    <property type="term" value="F:carbohydrate binding"/>
    <property type="evidence" value="ECO:0007669"/>
    <property type="project" value="InterPro"/>
</dbReference>
<reference evidence="13 14" key="1">
    <citation type="submission" date="2015-09" db="EMBL/GenBank/DDBJ databases">
        <title>Sorangium comparison.</title>
        <authorList>
            <person name="Zaburannyi N."/>
            <person name="Bunk B."/>
            <person name="Overmann J."/>
            <person name="Mueller R."/>
        </authorList>
    </citation>
    <scope>NUCLEOTIDE SEQUENCE [LARGE SCALE GENOMIC DNA]</scope>
    <source>
        <strain evidence="13 14">So ce26</strain>
    </source>
</reference>
<feature type="signal peptide" evidence="10">
    <location>
        <begin position="1"/>
        <end position="40"/>
    </location>
</feature>
<feature type="region of interest" description="Disordered" evidence="9">
    <location>
        <begin position="786"/>
        <end position="810"/>
    </location>
</feature>
<dbReference type="GO" id="GO:0015344">
    <property type="term" value="F:siderophore uptake transmembrane transporter activity"/>
    <property type="evidence" value="ECO:0007669"/>
    <property type="project" value="TreeGrafter"/>
</dbReference>
<feature type="domain" description="TonB-dependent transporter Oar-like beta-barrel" evidence="12">
    <location>
        <begin position="258"/>
        <end position="323"/>
    </location>
</feature>
<comment type="similarity">
    <text evidence="8">Belongs to the TonB-dependent receptor family.</text>
</comment>
<evidence type="ECO:0000256" key="8">
    <source>
        <dbReference type="PROSITE-ProRule" id="PRU01360"/>
    </source>
</evidence>
<comment type="subcellular location">
    <subcellularLocation>
        <location evidence="1 8">Cell outer membrane</location>
        <topology evidence="1 8">Multi-pass membrane protein</topology>
    </subcellularLocation>
</comment>
<keyword evidence="6 8" id="KW-0472">Membrane</keyword>
<keyword evidence="10" id="KW-0732">Signal</keyword>
<evidence type="ECO:0000256" key="6">
    <source>
        <dbReference type="ARBA" id="ARBA00023136"/>
    </source>
</evidence>
<gene>
    <name evidence="13" type="ORF">SOCE26_052460</name>
</gene>
<evidence type="ECO:0000256" key="4">
    <source>
        <dbReference type="ARBA" id="ARBA00022692"/>
    </source>
</evidence>
<dbReference type="InterPro" id="IPR036942">
    <property type="entry name" value="Beta-barrel_TonB_sf"/>
</dbReference>
<evidence type="ECO:0000313" key="13">
    <source>
        <dbReference type="EMBL" id="AUX43791.1"/>
    </source>
</evidence>
<keyword evidence="5" id="KW-0798">TonB box</keyword>
<keyword evidence="2 8" id="KW-0813">Transport</keyword>
<accession>A0A2L0EWW0</accession>
<evidence type="ECO:0000256" key="1">
    <source>
        <dbReference type="ARBA" id="ARBA00004571"/>
    </source>
</evidence>
<protein>
    <submittedName>
        <fullName evidence="13">TonB-dependent receptor</fullName>
    </submittedName>
</protein>
<dbReference type="InterPro" id="IPR057601">
    <property type="entry name" value="Oar-like_b-barrel"/>
</dbReference>
<keyword evidence="3 8" id="KW-1134">Transmembrane beta strand</keyword>
<sequence length="1103" mass="120638">MKFLEKRMKHGARSLRAPLRLWAALLLLAMTLLTAVPALAQTGNSVLLGRVTDASGKTPVADVVVTATSPALQGEQLVVTDATGQYRIPNLPPGDYTLRLERETYKPYARGGIALRAGTTIRVNVELLPEALKAEEIVVVGRAPTVDVGSSSVGQNITSDFTRRIAVAPPGGKGTAMRSFESVAAVTPGAKSDEFGTSIAGTSSPENQYVIDGLSVNDPAYGIIGTPLTMEFIKEVNVVAGGYMPEYGRSTGGVLDVVTKGGGNEFHGSFFFNIVPGILEAESTKVRRQGETISTDDRISAIRDYGFEVGGPIIKDKLWFFAGADLAFSSLTRERSLFATRYEGNSLTPVRDPETGFNLVDYLPGSTTYHRAEERTFQYLGKLTYQISPDHSVALSVYGSPSTTGGNGTYSYDPQIGAMDVSNIVGTYDALALKFVTSSTDVALKWSSAFNNKTLLFDATLGWHHQRNARLPSDDSEIGSSNGLAGVPLAIWQRTGPRYSIDRFETLSPEAQELCRQSQIDTGEVDDEGNPILTTRVPCAVRQYWMGGPNFLEDQSQDRFQLKAMVTSIFEGLGHHVVKGGIDGEIMTYDHLKAYPGRVTYSESLNGLYWEDGRQLGFLTGPGPDEYVIQPKTSVSSLSTTIGGFVQDSWSVLDKVTVNVGIRYDAQYLFDNDGDAGMALPNQWSPRVGVVYDITQEGKSKIFANYSRYYESVPLSLVDRAFGDERQIRGFHRAAENYDDPNDPGCNPNDLKDAMGSGPGQCGSNENRIEGVELAEQDEIAPAAYDPNRVWTPTGTGKTPVDPDISPQSSDEIVLGGEYEVIPDGRVGATYTKRWMHNVIEDMSRDEGSTYFIGNPGKGIARDFPEATRDYDALTLYFQKSFADLWLAQVSYTLSYLRGNYAGLFRPETDQLNPNITSEFDLTSLLENREGDLPGDRRHEIKVYGAKSFEIPGGSLVDLGLTLRSRSGGPTDFWGAHPLYGSDESFILPRGSGERLPWVHNVDGRIGYSMRLAKDSYLTVTMDVFNIFNFQAVTARDQRYTTAYVVPCGGGTVEDLEPSSGDSCLTTLDGQPFNADRDKNPNFGKPTQYQQPRQFRFGARVTF</sequence>
<dbReference type="Gene3D" id="2.170.130.10">
    <property type="entry name" value="TonB-dependent receptor, plug domain"/>
    <property type="match status" value="1"/>
</dbReference>
<dbReference type="Pfam" id="PF13620">
    <property type="entry name" value="CarboxypepD_reg"/>
    <property type="match status" value="1"/>
</dbReference>
<dbReference type="InterPro" id="IPR000531">
    <property type="entry name" value="Beta-barrel_TonB"/>
</dbReference>
<evidence type="ECO:0000259" key="12">
    <source>
        <dbReference type="Pfam" id="PF25183"/>
    </source>
</evidence>
<dbReference type="Pfam" id="PF25183">
    <property type="entry name" value="OMP_b-brl_4"/>
    <property type="match status" value="1"/>
</dbReference>
<organism evidence="13 14">
    <name type="scientific">Sorangium cellulosum</name>
    <name type="common">Polyangium cellulosum</name>
    <dbReference type="NCBI Taxonomy" id="56"/>
    <lineage>
        <taxon>Bacteria</taxon>
        <taxon>Pseudomonadati</taxon>
        <taxon>Myxococcota</taxon>
        <taxon>Polyangia</taxon>
        <taxon>Polyangiales</taxon>
        <taxon>Polyangiaceae</taxon>
        <taxon>Sorangium</taxon>
    </lineage>
</organism>
<dbReference type="InterPro" id="IPR037066">
    <property type="entry name" value="Plug_dom_sf"/>
</dbReference>
<dbReference type="GO" id="GO:0009279">
    <property type="term" value="C:cell outer membrane"/>
    <property type="evidence" value="ECO:0007669"/>
    <property type="project" value="UniProtKB-SubCell"/>
</dbReference>
<dbReference type="EMBL" id="CP012673">
    <property type="protein sequence ID" value="AUX43791.1"/>
    <property type="molecule type" value="Genomic_DNA"/>
</dbReference>
<keyword evidence="4 8" id="KW-0812">Transmembrane</keyword>
<feature type="domain" description="TonB-dependent receptor-like beta-barrel" evidence="11">
    <location>
        <begin position="603"/>
        <end position="1026"/>
    </location>
</feature>
<dbReference type="InterPro" id="IPR039426">
    <property type="entry name" value="TonB-dep_rcpt-like"/>
</dbReference>
<name>A0A2L0EWW0_SORCE</name>
<proteinExistence type="inferred from homology"/>
<dbReference type="PANTHER" id="PTHR30069:SF46">
    <property type="entry name" value="OAR PROTEIN"/>
    <property type="match status" value="1"/>
</dbReference>
<evidence type="ECO:0000259" key="11">
    <source>
        <dbReference type="Pfam" id="PF00593"/>
    </source>
</evidence>
<evidence type="ECO:0000256" key="10">
    <source>
        <dbReference type="SAM" id="SignalP"/>
    </source>
</evidence>
<evidence type="ECO:0000256" key="2">
    <source>
        <dbReference type="ARBA" id="ARBA00022448"/>
    </source>
</evidence>
<feature type="chain" id="PRO_5014960053" evidence="10">
    <location>
        <begin position="41"/>
        <end position="1103"/>
    </location>
</feature>
<dbReference type="GO" id="GO:0044718">
    <property type="term" value="P:siderophore transmembrane transport"/>
    <property type="evidence" value="ECO:0007669"/>
    <property type="project" value="TreeGrafter"/>
</dbReference>
<keyword evidence="7 8" id="KW-0998">Cell outer membrane</keyword>
<evidence type="ECO:0000256" key="7">
    <source>
        <dbReference type="ARBA" id="ARBA00023237"/>
    </source>
</evidence>
<dbReference type="PROSITE" id="PS52016">
    <property type="entry name" value="TONB_DEPENDENT_REC_3"/>
    <property type="match status" value="1"/>
</dbReference>